<dbReference type="InterPro" id="IPR036615">
    <property type="entry name" value="Mur_ligase_C_dom_sf"/>
</dbReference>
<dbReference type="AlphaFoldDB" id="A0A9D1KZ61"/>
<protein>
    <recommendedName>
        <fullName evidence="3 14">UDP-N-acetylmuramate--L-alanine ligase</fullName>
        <ecNumber evidence="3 14">6.3.2.8</ecNumber>
    </recommendedName>
    <alternativeName>
        <fullName evidence="14">UDP-N-acetylmuramoyl-L-alanine synthetase</fullName>
    </alternativeName>
</protein>
<comment type="subcellular location">
    <subcellularLocation>
        <location evidence="1 14">Cytoplasm</location>
    </subcellularLocation>
</comment>
<evidence type="ECO:0000259" key="17">
    <source>
        <dbReference type="Pfam" id="PF08245"/>
    </source>
</evidence>
<evidence type="ECO:0000256" key="10">
    <source>
        <dbReference type="ARBA" id="ARBA00022984"/>
    </source>
</evidence>
<evidence type="ECO:0000259" key="15">
    <source>
        <dbReference type="Pfam" id="PF01225"/>
    </source>
</evidence>
<evidence type="ECO:0000256" key="14">
    <source>
        <dbReference type="HAMAP-Rule" id="MF_00046"/>
    </source>
</evidence>
<dbReference type="Proteomes" id="UP000824124">
    <property type="component" value="Unassembled WGS sequence"/>
</dbReference>
<dbReference type="NCBIfam" id="TIGR01082">
    <property type="entry name" value="murC"/>
    <property type="match status" value="1"/>
</dbReference>
<dbReference type="Gene3D" id="3.40.50.720">
    <property type="entry name" value="NAD(P)-binding Rossmann-like Domain"/>
    <property type="match status" value="1"/>
</dbReference>
<dbReference type="InterPro" id="IPR004101">
    <property type="entry name" value="Mur_ligase_C"/>
</dbReference>
<dbReference type="Pfam" id="PF02875">
    <property type="entry name" value="Mur_ligase_C"/>
    <property type="match status" value="1"/>
</dbReference>
<keyword evidence="7 14" id="KW-0547">Nucleotide-binding</keyword>
<dbReference type="Pfam" id="PF01225">
    <property type="entry name" value="Mur_ligase"/>
    <property type="match status" value="1"/>
</dbReference>
<name>A0A9D1KZ61_9FIRM</name>
<accession>A0A9D1KZ61</accession>
<feature type="domain" description="Mur ligase central" evidence="17">
    <location>
        <begin position="119"/>
        <end position="298"/>
    </location>
</feature>
<reference evidence="18" key="1">
    <citation type="submission" date="2020-10" db="EMBL/GenBank/DDBJ databases">
        <authorList>
            <person name="Gilroy R."/>
        </authorList>
    </citation>
    <scope>NUCLEOTIDE SEQUENCE</scope>
    <source>
        <strain evidence="18">2830</strain>
    </source>
</reference>
<feature type="domain" description="Mur ligase C-terminal" evidence="16">
    <location>
        <begin position="321"/>
        <end position="454"/>
    </location>
</feature>
<evidence type="ECO:0000256" key="1">
    <source>
        <dbReference type="ARBA" id="ARBA00004496"/>
    </source>
</evidence>
<keyword evidence="6 14" id="KW-0132">Cell division</keyword>
<sequence length="469" mass="49987">MAARRGEIVLFTYKHVHFVGIGGIGMSALARILAGWGVKTSGSDLSLTKLTDSLAAMGVDIIQGHAANNLAPDVDLLVYSSVIRPDNPEYAEAARRGVTIFCRAELLAEMLKMRRGIAVAGAHGKTTTTGMLGTALLTMQQQPTIVVGGVLAAIGTNSCWGGGEYLVAEADESDGSFLLLPAKVAVVTNVENDHLDHYGTMDKLITAFRQFVEQLPADGLAVLGLDSPIVADMLPEITAPHVTFALADPAADYCAGEITYTDFGTKFMLLHEGQPLGEVELAVPGAYNVKNALAAAATLHSLGFAFADIAAGLAAFRGTGRRFELLAENKARQIRVYDDYAHHPSEIKALLDGARHVAKQRLVVVFQPHRYSRTHLLFDEFAGAFGAADVLILNEIYPAFEAPIPGVSAEKLAEAVRGREPKLPVYYAADQAAVLRTLNEVVQDGDLVLNVGAGTIRRIGEAYAELIKG</sequence>
<comment type="pathway">
    <text evidence="2 14">Cell wall biogenesis; peptidoglycan biosynthesis.</text>
</comment>
<dbReference type="GO" id="GO:0051301">
    <property type="term" value="P:cell division"/>
    <property type="evidence" value="ECO:0007669"/>
    <property type="project" value="UniProtKB-KW"/>
</dbReference>
<reference evidence="18" key="2">
    <citation type="journal article" date="2021" name="PeerJ">
        <title>Extensive microbial diversity within the chicken gut microbiome revealed by metagenomics and culture.</title>
        <authorList>
            <person name="Gilroy R."/>
            <person name="Ravi A."/>
            <person name="Getino M."/>
            <person name="Pursley I."/>
            <person name="Horton D.L."/>
            <person name="Alikhan N.F."/>
            <person name="Baker D."/>
            <person name="Gharbi K."/>
            <person name="Hall N."/>
            <person name="Watson M."/>
            <person name="Adriaenssens E.M."/>
            <person name="Foster-Nyarko E."/>
            <person name="Jarju S."/>
            <person name="Secka A."/>
            <person name="Antonio M."/>
            <person name="Oren A."/>
            <person name="Chaudhuri R.R."/>
            <person name="La Ragione R."/>
            <person name="Hildebrand F."/>
            <person name="Pallen M.J."/>
        </authorList>
    </citation>
    <scope>NUCLEOTIDE SEQUENCE</scope>
    <source>
        <strain evidence="18">2830</strain>
    </source>
</reference>
<dbReference type="GO" id="GO:0071555">
    <property type="term" value="P:cell wall organization"/>
    <property type="evidence" value="ECO:0007669"/>
    <property type="project" value="UniProtKB-KW"/>
</dbReference>
<dbReference type="PANTHER" id="PTHR43445">
    <property type="entry name" value="UDP-N-ACETYLMURAMATE--L-ALANINE LIGASE-RELATED"/>
    <property type="match status" value="1"/>
</dbReference>
<evidence type="ECO:0000256" key="5">
    <source>
        <dbReference type="ARBA" id="ARBA00022598"/>
    </source>
</evidence>
<dbReference type="InterPro" id="IPR050061">
    <property type="entry name" value="MurCDEF_pg_biosynth"/>
</dbReference>
<evidence type="ECO:0000256" key="6">
    <source>
        <dbReference type="ARBA" id="ARBA00022618"/>
    </source>
</evidence>
<feature type="binding site" evidence="14">
    <location>
        <begin position="121"/>
        <end position="127"/>
    </location>
    <ligand>
        <name>ATP</name>
        <dbReference type="ChEBI" id="CHEBI:30616"/>
    </ligand>
</feature>
<evidence type="ECO:0000313" key="18">
    <source>
        <dbReference type="EMBL" id="HIU11008.1"/>
    </source>
</evidence>
<comment type="caution">
    <text evidence="18">The sequence shown here is derived from an EMBL/GenBank/DDBJ whole genome shotgun (WGS) entry which is preliminary data.</text>
</comment>
<dbReference type="EC" id="6.3.2.8" evidence="3 14"/>
<dbReference type="InterPro" id="IPR013221">
    <property type="entry name" value="Mur_ligase_cen"/>
</dbReference>
<evidence type="ECO:0000256" key="12">
    <source>
        <dbReference type="ARBA" id="ARBA00023316"/>
    </source>
</evidence>
<evidence type="ECO:0000256" key="11">
    <source>
        <dbReference type="ARBA" id="ARBA00023306"/>
    </source>
</evidence>
<dbReference type="InterPro" id="IPR000713">
    <property type="entry name" value="Mur_ligase_N"/>
</dbReference>
<comment type="function">
    <text evidence="14">Cell wall formation.</text>
</comment>
<dbReference type="Gene3D" id="3.90.190.20">
    <property type="entry name" value="Mur ligase, C-terminal domain"/>
    <property type="match status" value="1"/>
</dbReference>
<keyword evidence="12 14" id="KW-0961">Cell wall biogenesis/degradation</keyword>
<feature type="domain" description="Mur ligase N-terminal catalytic" evidence="15">
    <location>
        <begin position="15"/>
        <end position="113"/>
    </location>
</feature>
<comment type="catalytic activity">
    <reaction evidence="13 14">
        <text>UDP-N-acetyl-alpha-D-muramate + L-alanine + ATP = UDP-N-acetyl-alpha-D-muramoyl-L-alanine + ADP + phosphate + H(+)</text>
        <dbReference type="Rhea" id="RHEA:23372"/>
        <dbReference type="ChEBI" id="CHEBI:15378"/>
        <dbReference type="ChEBI" id="CHEBI:30616"/>
        <dbReference type="ChEBI" id="CHEBI:43474"/>
        <dbReference type="ChEBI" id="CHEBI:57972"/>
        <dbReference type="ChEBI" id="CHEBI:70757"/>
        <dbReference type="ChEBI" id="CHEBI:83898"/>
        <dbReference type="ChEBI" id="CHEBI:456216"/>
        <dbReference type="EC" id="6.3.2.8"/>
    </reaction>
</comment>
<evidence type="ECO:0000259" key="16">
    <source>
        <dbReference type="Pfam" id="PF02875"/>
    </source>
</evidence>
<dbReference type="GO" id="GO:0008360">
    <property type="term" value="P:regulation of cell shape"/>
    <property type="evidence" value="ECO:0007669"/>
    <property type="project" value="UniProtKB-KW"/>
</dbReference>
<dbReference type="EMBL" id="DVMH01000036">
    <property type="protein sequence ID" value="HIU11008.1"/>
    <property type="molecule type" value="Genomic_DNA"/>
</dbReference>
<dbReference type="SUPFAM" id="SSF51984">
    <property type="entry name" value="MurCD N-terminal domain"/>
    <property type="match status" value="1"/>
</dbReference>
<evidence type="ECO:0000313" key="19">
    <source>
        <dbReference type="Proteomes" id="UP000824124"/>
    </source>
</evidence>
<evidence type="ECO:0000256" key="8">
    <source>
        <dbReference type="ARBA" id="ARBA00022840"/>
    </source>
</evidence>
<keyword evidence="8 14" id="KW-0067">ATP-binding</keyword>
<dbReference type="GO" id="GO:0005737">
    <property type="term" value="C:cytoplasm"/>
    <property type="evidence" value="ECO:0007669"/>
    <property type="project" value="UniProtKB-SubCell"/>
</dbReference>
<evidence type="ECO:0000256" key="4">
    <source>
        <dbReference type="ARBA" id="ARBA00022490"/>
    </source>
</evidence>
<organism evidence="18 19">
    <name type="scientific">Candidatus Avidehalobacter gallistercoris</name>
    <dbReference type="NCBI Taxonomy" id="2840694"/>
    <lineage>
        <taxon>Bacteria</taxon>
        <taxon>Bacillati</taxon>
        <taxon>Bacillota</taxon>
        <taxon>Clostridia</taxon>
        <taxon>Eubacteriales</taxon>
        <taxon>Peptococcaceae</taxon>
        <taxon>Peptococcaceae incertae sedis</taxon>
        <taxon>Candidatus Avidehalobacter</taxon>
    </lineage>
</organism>
<dbReference type="GO" id="GO:0005524">
    <property type="term" value="F:ATP binding"/>
    <property type="evidence" value="ECO:0007669"/>
    <property type="project" value="UniProtKB-UniRule"/>
</dbReference>
<evidence type="ECO:0000256" key="9">
    <source>
        <dbReference type="ARBA" id="ARBA00022960"/>
    </source>
</evidence>
<keyword evidence="4 14" id="KW-0963">Cytoplasm</keyword>
<gene>
    <name evidence="14" type="primary">murC</name>
    <name evidence="18" type="ORF">IAB00_07240</name>
</gene>
<keyword evidence="9 14" id="KW-0133">Cell shape</keyword>
<evidence type="ECO:0000256" key="7">
    <source>
        <dbReference type="ARBA" id="ARBA00022741"/>
    </source>
</evidence>
<dbReference type="PANTHER" id="PTHR43445:SF3">
    <property type="entry name" value="UDP-N-ACETYLMURAMATE--L-ALANINE LIGASE"/>
    <property type="match status" value="1"/>
</dbReference>
<dbReference type="SUPFAM" id="SSF53244">
    <property type="entry name" value="MurD-like peptide ligases, peptide-binding domain"/>
    <property type="match status" value="1"/>
</dbReference>
<keyword evidence="5 14" id="KW-0436">Ligase</keyword>
<dbReference type="GO" id="GO:0008763">
    <property type="term" value="F:UDP-N-acetylmuramate-L-alanine ligase activity"/>
    <property type="evidence" value="ECO:0007669"/>
    <property type="project" value="UniProtKB-UniRule"/>
</dbReference>
<keyword evidence="10 14" id="KW-0573">Peptidoglycan synthesis</keyword>
<dbReference type="HAMAP" id="MF_00046">
    <property type="entry name" value="MurC"/>
    <property type="match status" value="1"/>
</dbReference>
<dbReference type="InterPro" id="IPR036565">
    <property type="entry name" value="Mur-like_cat_sf"/>
</dbReference>
<dbReference type="Gene3D" id="3.40.1190.10">
    <property type="entry name" value="Mur-like, catalytic domain"/>
    <property type="match status" value="1"/>
</dbReference>
<proteinExistence type="inferred from homology"/>
<comment type="similarity">
    <text evidence="14">Belongs to the MurCDEF family.</text>
</comment>
<evidence type="ECO:0000256" key="13">
    <source>
        <dbReference type="ARBA" id="ARBA00047833"/>
    </source>
</evidence>
<dbReference type="GO" id="GO:0009252">
    <property type="term" value="P:peptidoglycan biosynthetic process"/>
    <property type="evidence" value="ECO:0007669"/>
    <property type="project" value="UniProtKB-UniRule"/>
</dbReference>
<evidence type="ECO:0000256" key="3">
    <source>
        <dbReference type="ARBA" id="ARBA00012211"/>
    </source>
</evidence>
<dbReference type="InterPro" id="IPR005758">
    <property type="entry name" value="UDP-N-AcMur_Ala_ligase_MurC"/>
</dbReference>
<evidence type="ECO:0000256" key="2">
    <source>
        <dbReference type="ARBA" id="ARBA00004752"/>
    </source>
</evidence>
<dbReference type="SUPFAM" id="SSF53623">
    <property type="entry name" value="MurD-like peptide ligases, catalytic domain"/>
    <property type="match status" value="1"/>
</dbReference>
<dbReference type="Pfam" id="PF08245">
    <property type="entry name" value="Mur_ligase_M"/>
    <property type="match status" value="1"/>
</dbReference>
<keyword evidence="11 14" id="KW-0131">Cell cycle</keyword>